<evidence type="ECO:0000313" key="3">
    <source>
        <dbReference type="Proteomes" id="UP000466894"/>
    </source>
</evidence>
<feature type="transmembrane region" description="Helical" evidence="1">
    <location>
        <begin position="143"/>
        <end position="164"/>
    </location>
</feature>
<organism evidence="2 3">
    <name type="scientific">Mycobacterium noviomagense</name>
    <dbReference type="NCBI Taxonomy" id="459858"/>
    <lineage>
        <taxon>Bacteria</taxon>
        <taxon>Bacillati</taxon>
        <taxon>Actinomycetota</taxon>
        <taxon>Actinomycetes</taxon>
        <taxon>Mycobacteriales</taxon>
        <taxon>Mycobacteriaceae</taxon>
        <taxon>Mycobacterium</taxon>
    </lineage>
</organism>
<reference evidence="2 3" key="1">
    <citation type="journal article" date="2019" name="Emerg. Microbes Infect.">
        <title>Comprehensive subspecies identification of 175 nontuberculous mycobacteria species based on 7547 genomic profiles.</title>
        <authorList>
            <person name="Matsumoto Y."/>
            <person name="Kinjo T."/>
            <person name="Motooka D."/>
            <person name="Nabeya D."/>
            <person name="Jung N."/>
            <person name="Uechi K."/>
            <person name="Horii T."/>
            <person name="Iida T."/>
            <person name="Fujita J."/>
            <person name="Nakamura S."/>
        </authorList>
    </citation>
    <scope>NUCLEOTIDE SEQUENCE [LARGE SCALE GENOMIC DNA]</scope>
    <source>
        <strain evidence="2 3">JCM 16367</strain>
    </source>
</reference>
<accession>A0A7I7PIZ1</accession>
<keyword evidence="1" id="KW-1133">Transmembrane helix</keyword>
<dbReference type="KEGG" id="mnv:MNVI_39150"/>
<protein>
    <recommendedName>
        <fullName evidence="4">DUF2127 domain-containing protein</fullName>
    </recommendedName>
</protein>
<dbReference type="Pfam" id="PF09900">
    <property type="entry name" value="DUF2127"/>
    <property type="match status" value="1"/>
</dbReference>
<dbReference type="AlphaFoldDB" id="A0A7I7PIZ1"/>
<feature type="transmembrane region" description="Helical" evidence="1">
    <location>
        <begin position="203"/>
        <end position="222"/>
    </location>
</feature>
<sequence>MLRVVDFALRSCGLRGHATFAPDEPALRERLKVDTPAGEAWRCLRCETFVVGPPRQSGPADTAPEIPRGRMLRDRTLMRALAVERAIRGVVFLLLAAGVLKVRGSRERLQQAFEQDLPLIRPLANQIGWNPDNSKIVRHIAHLFALSSSTFLWIALAFAAYAVIEFIEAVGLWLVQRWGEYFAVVATSVFLPLEVYELTERITAVRITAFLINVVAVVWLLWSKHLFGLNGGADAYRNEHRAQSLLTVERAGLRETAGKSSS</sequence>
<gene>
    <name evidence="2" type="ORF">MNVI_39150</name>
</gene>
<keyword evidence="1" id="KW-0472">Membrane</keyword>
<keyword evidence="1" id="KW-0812">Transmembrane</keyword>
<dbReference type="Proteomes" id="UP000466894">
    <property type="component" value="Chromosome"/>
</dbReference>
<evidence type="ECO:0000313" key="2">
    <source>
        <dbReference type="EMBL" id="BBY08597.1"/>
    </source>
</evidence>
<proteinExistence type="predicted"/>
<name>A0A7I7PIZ1_9MYCO</name>
<dbReference type="EMBL" id="AP022583">
    <property type="protein sequence ID" value="BBY08597.1"/>
    <property type="molecule type" value="Genomic_DNA"/>
</dbReference>
<evidence type="ECO:0008006" key="4">
    <source>
        <dbReference type="Google" id="ProtNLM"/>
    </source>
</evidence>
<evidence type="ECO:0000256" key="1">
    <source>
        <dbReference type="SAM" id="Phobius"/>
    </source>
</evidence>
<dbReference type="InterPro" id="IPR021125">
    <property type="entry name" value="DUF2127"/>
</dbReference>
<feature type="transmembrane region" description="Helical" evidence="1">
    <location>
        <begin position="170"/>
        <end position="191"/>
    </location>
</feature>